<dbReference type="EMBL" id="JAVLVT010000002">
    <property type="protein sequence ID" value="MDS1269983.1"/>
    <property type="molecule type" value="Genomic_DNA"/>
</dbReference>
<dbReference type="Pfam" id="PF01464">
    <property type="entry name" value="SLT"/>
    <property type="match status" value="1"/>
</dbReference>
<dbReference type="InterPro" id="IPR023346">
    <property type="entry name" value="Lysozyme-like_dom_sf"/>
</dbReference>
<evidence type="ECO:0000313" key="3">
    <source>
        <dbReference type="EMBL" id="MDS1269983.1"/>
    </source>
</evidence>
<dbReference type="Gene3D" id="1.10.530.10">
    <property type="match status" value="1"/>
</dbReference>
<dbReference type="SUPFAM" id="SSF53955">
    <property type="entry name" value="Lysozyme-like"/>
    <property type="match status" value="1"/>
</dbReference>
<dbReference type="InterPro" id="IPR043426">
    <property type="entry name" value="MltB-like"/>
</dbReference>
<comment type="caution">
    <text evidence="3">The sequence shown here is derived from an EMBL/GenBank/DDBJ whole genome shotgun (WGS) entry which is preliminary data.</text>
</comment>
<keyword evidence="4" id="KW-1185">Reference proteome</keyword>
<feature type="region of interest" description="Disordered" evidence="1">
    <location>
        <begin position="66"/>
        <end position="101"/>
    </location>
</feature>
<dbReference type="Proteomes" id="UP001250214">
    <property type="component" value="Unassembled WGS sequence"/>
</dbReference>
<dbReference type="PANTHER" id="PTHR30163:SF8">
    <property type="entry name" value="LYTIC MUREIN TRANSGLYCOSYLASE"/>
    <property type="match status" value="1"/>
</dbReference>
<sequence>MPPTRAGAGRSRWRGALAPLGAVGLTLLLAAVAVLLADTLTSGPGAAQPPPGAGAEAAFVETVPAEVTDEGGPPDERPSPRTGAGNSGDPAPGSTGRVRPQWRDEVAEQTGIPARALEGYATAQLLVSEEEPHCQVSWPTLAGIGWVESQHGTYGGAEIGPDGTTTVDIIGIPLDGGPGLAEIPDTDDGELDGDPVWDRAVGPMQFIPQTWHQWGSSVDGGTPDPHHIDDAAYTAARYLCADGRDLSTSADWWEAILAYNNSDSYAREVLTTANDYAAAVRG</sequence>
<dbReference type="CDD" id="cd13399">
    <property type="entry name" value="Slt35-like"/>
    <property type="match status" value="1"/>
</dbReference>
<evidence type="ECO:0000256" key="1">
    <source>
        <dbReference type="SAM" id="MobiDB-lite"/>
    </source>
</evidence>
<name>A0ABU2H3V6_9ACTN</name>
<accession>A0ABU2H3V6</accession>
<protein>
    <submittedName>
        <fullName evidence="3">Transglycosylase SLT domain-containing protein</fullName>
    </submittedName>
</protein>
<reference evidence="4" key="1">
    <citation type="submission" date="2023-07" db="EMBL/GenBank/DDBJ databases">
        <title>Novel species in the genus Lipingzhangella isolated from Sambhar Salt Lake.</title>
        <authorList>
            <person name="Jiya N."/>
            <person name="Kajale S."/>
            <person name="Sharma A."/>
        </authorList>
    </citation>
    <scope>NUCLEOTIDE SEQUENCE [LARGE SCALE GENOMIC DNA]</scope>
    <source>
        <strain evidence="4">LS1_29</strain>
    </source>
</reference>
<feature type="domain" description="Transglycosylase SLT" evidence="2">
    <location>
        <begin position="200"/>
        <end position="274"/>
    </location>
</feature>
<proteinExistence type="predicted"/>
<evidence type="ECO:0000259" key="2">
    <source>
        <dbReference type="Pfam" id="PF01464"/>
    </source>
</evidence>
<dbReference type="InterPro" id="IPR008258">
    <property type="entry name" value="Transglycosylase_SLT_dom_1"/>
</dbReference>
<dbReference type="PANTHER" id="PTHR30163">
    <property type="entry name" value="MEMBRANE-BOUND LYTIC MUREIN TRANSGLYCOSYLASE B"/>
    <property type="match status" value="1"/>
</dbReference>
<organism evidence="3 4">
    <name type="scientific">Lipingzhangella rawalii</name>
    <dbReference type="NCBI Taxonomy" id="2055835"/>
    <lineage>
        <taxon>Bacteria</taxon>
        <taxon>Bacillati</taxon>
        <taxon>Actinomycetota</taxon>
        <taxon>Actinomycetes</taxon>
        <taxon>Streptosporangiales</taxon>
        <taxon>Nocardiopsidaceae</taxon>
        <taxon>Lipingzhangella</taxon>
    </lineage>
</organism>
<gene>
    <name evidence="3" type="ORF">RIF23_06715</name>
</gene>
<evidence type="ECO:0000313" key="4">
    <source>
        <dbReference type="Proteomes" id="UP001250214"/>
    </source>
</evidence>